<gene>
    <name evidence="2" type="ORF">D5018_04420</name>
</gene>
<dbReference type="InterPro" id="IPR013498">
    <property type="entry name" value="Topo_IA_Znf"/>
</dbReference>
<dbReference type="GO" id="GO:0005694">
    <property type="term" value="C:chromosome"/>
    <property type="evidence" value="ECO:0007669"/>
    <property type="project" value="InterPro"/>
</dbReference>
<dbReference type="Gene3D" id="3.30.65.10">
    <property type="entry name" value="Bacterial Topoisomerase I, domain 1"/>
    <property type="match status" value="3"/>
</dbReference>
<reference evidence="2 3" key="1">
    <citation type="submission" date="2018-09" db="EMBL/GenBank/DDBJ databases">
        <title>Phylogeny of the Shewanellaceae, and recommendation for two new genera, Pseudoshewanella and Parashewanella.</title>
        <authorList>
            <person name="Wang G."/>
        </authorList>
    </citation>
    <scope>NUCLEOTIDE SEQUENCE [LARGE SCALE GENOMIC DNA]</scope>
    <source>
        <strain evidence="2 3">C51</strain>
    </source>
</reference>
<dbReference type="InterPro" id="IPR000380">
    <property type="entry name" value="Topo_IA"/>
</dbReference>
<dbReference type="PANTHER" id="PTHR42785">
    <property type="entry name" value="DNA TOPOISOMERASE, TYPE IA, CORE"/>
    <property type="match status" value="1"/>
</dbReference>
<sequence length="188" mass="21100">MSNKIDPQLFSIHEHALEKEYEICPECGSELSVKHSQHGSFLGCNNYPQCQYTRPLVQHEAIASQVIEGSECSECGHELAVKSGRFGIFIGCTHYPECHHIERPDHEDDDGVIACPQCHQGQLEHRTNRFGKNFYACNAYPKCKFLVNHKPVAQACPDCGFGILVSRHSASGVRLECPQKACKFKQQL</sequence>
<evidence type="ECO:0000313" key="2">
    <source>
        <dbReference type="EMBL" id="RLV60891.1"/>
    </source>
</evidence>
<dbReference type="GO" id="GO:0003917">
    <property type="term" value="F:DNA topoisomerase type I (single strand cut, ATP-independent) activity"/>
    <property type="evidence" value="ECO:0007669"/>
    <property type="project" value="InterPro"/>
</dbReference>
<evidence type="ECO:0000259" key="1">
    <source>
        <dbReference type="Pfam" id="PF01396"/>
    </source>
</evidence>
<keyword evidence="3" id="KW-1185">Reference proteome</keyword>
<dbReference type="EMBL" id="QZEI01000010">
    <property type="protein sequence ID" value="RLV60891.1"/>
    <property type="molecule type" value="Genomic_DNA"/>
</dbReference>
<comment type="caution">
    <text evidence="2">The sequence shown here is derived from an EMBL/GenBank/DDBJ whole genome shotgun (WGS) entry which is preliminary data.</text>
</comment>
<dbReference type="Proteomes" id="UP000281474">
    <property type="component" value="Unassembled WGS sequence"/>
</dbReference>
<dbReference type="SUPFAM" id="SSF57783">
    <property type="entry name" value="Zinc beta-ribbon"/>
    <property type="match status" value="2"/>
</dbReference>
<dbReference type="RefSeq" id="WP_121837795.1">
    <property type="nucleotide sequence ID" value="NZ_ML014759.1"/>
</dbReference>
<dbReference type="Pfam" id="PF01396">
    <property type="entry name" value="Zn_ribbon_Top1"/>
    <property type="match status" value="4"/>
</dbReference>
<evidence type="ECO:0000313" key="3">
    <source>
        <dbReference type="Proteomes" id="UP000281474"/>
    </source>
</evidence>
<protein>
    <recommendedName>
        <fullName evidence="1">DNA topoisomerase type IA zn finger domain-containing protein</fullName>
    </recommendedName>
</protein>
<proteinExistence type="predicted"/>
<dbReference type="GO" id="GO:0006265">
    <property type="term" value="P:DNA topological change"/>
    <property type="evidence" value="ECO:0007669"/>
    <property type="project" value="InterPro"/>
</dbReference>
<feature type="domain" description="DNA topoisomerase type IA zn finger" evidence="1">
    <location>
        <begin position="22"/>
        <end position="57"/>
    </location>
</feature>
<dbReference type="OrthoDB" id="6412825at2"/>
<dbReference type="PANTHER" id="PTHR42785:SF1">
    <property type="entry name" value="DNA TOPOISOMERASE"/>
    <property type="match status" value="1"/>
</dbReference>
<accession>A0A3L8PZV0</accession>
<dbReference type="AlphaFoldDB" id="A0A3L8PZV0"/>
<feature type="domain" description="DNA topoisomerase type IA zn finger" evidence="1">
    <location>
        <begin position="113"/>
        <end position="151"/>
    </location>
</feature>
<feature type="domain" description="DNA topoisomerase type IA zn finger" evidence="1">
    <location>
        <begin position="154"/>
        <end position="173"/>
    </location>
</feature>
<feature type="domain" description="DNA topoisomerase type IA zn finger" evidence="1">
    <location>
        <begin position="70"/>
        <end position="104"/>
    </location>
</feature>
<dbReference type="GO" id="GO:0003677">
    <property type="term" value="F:DNA binding"/>
    <property type="evidence" value="ECO:0007669"/>
    <property type="project" value="InterPro"/>
</dbReference>
<organism evidence="2 3">
    <name type="scientific">Parashewanella curva</name>
    <dbReference type="NCBI Taxonomy" id="2338552"/>
    <lineage>
        <taxon>Bacteria</taxon>
        <taxon>Pseudomonadati</taxon>
        <taxon>Pseudomonadota</taxon>
        <taxon>Gammaproteobacteria</taxon>
        <taxon>Alteromonadales</taxon>
        <taxon>Shewanellaceae</taxon>
        <taxon>Parashewanella</taxon>
    </lineage>
</organism>
<name>A0A3L8PZV0_9GAMM</name>